<dbReference type="SUPFAM" id="SSF52540">
    <property type="entry name" value="P-loop containing nucleoside triphosphate hydrolases"/>
    <property type="match status" value="1"/>
</dbReference>
<dbReference type="InterPro" id="IPR056125">
    <property type="entry name" value="DUF7708"/>
</dbReference>
<evidence type="ECO:0000259" key="3">
    <source>
        <dbReference type="PROSITE" id="PS50157"/>
    </source>
</evidence>
<dbReference type="SMART" id="SM00355">
    <property type="entry name" value="ZnF_C2H2"/>
    <property type="match status" value="4"/>
</dbReference>
<dbReference type="Proteomes" id="UP001408356">
    <property type="component" value="Unassembled WGS sequence"/>
</dbReference>
<reference evidence="4 5" key="1">
    <citation type="journal article" date="2024" name="J. Plant Pathol.">
        <title>Sequence and assembly of the genome of Seiridium unicorne, isolate CBS 538.82, causal agent of cypress canker disease.</title>
        <authorList>
            <person name="Scali E."/>
            <person name="Rocca G.D."/>
            <person name="Danti R."/>
            <person name="Garbelotto M."/>
            <person name="Barberini S."/>
            <person name="Baroncelli R."/>
            <person name="Emiliani G."/>
        </authorList>
    </citation>
    <scope>NUCLEOTIDE SEQUENCE [LARGE SCALE GENOMIC DNA]</scope>
    <source>
        <strain evidence="4 5">BM-138-508</strain>
    </source>
</reference>
<protein>
    <submittedName>
        <fullName evidence="4">C2H2-type domain-containing protein</fullName>
    </submittedName>
</protein>
<dbReference type="Pfam" id="PF24883">
    <property type="entry name" value="NPHP3_N"/>
    <property type="match status" value="1"/>
</dbReference>
<dbReference type="InterPro" id="IPR054471">
    <property type="entry name" value="GPIID_WHD"/>
</dbReference>
<organism evidence="4 5">
    <name type="scientific">Seiridium unicorne</name>
    <dbReference type="NCBI Taxonomy" id="138068"/>
    <lineage>
        <taxon>Eukaryota</taxon>
        <taxon>Fungi</taxon>
        <taxon>Dikarya</taxon>
        <taxon>Ascomycota</taxon>
        <taxon>Pezizomycotina</taxon>
        <taxon>Sordariomycetes</taxon>
        <taxon>Xylariomycetidae</taxon>
        <taxon>Amphisphaeriales</taxon>
        <taxon>Sporocadaceae</taxon>
        <taxon>Seiridium</taxon>
    </lineage>
</organism>
<keyword evidence="5" id="KW-1185">Reference proteome</keyword>
<dbReference type="PROSITE" id="PS00028">
    <property type="entry name" value="ZINC_FINGER_C2H2_1"/>
    <property type="match status" value="2"/>
</dbReference>
<feature type="domain" description="C2H2-type" evidence="3">
    <location>
        <begin position="916"/>
        <end position="943"/>
    </location>
</feature>
<name>A0ABR2V567_9PEZI</name>
<sequence>MAVCTGLATSCGFEAVLEDFKNNAQLTPKQSEDFKFDSLDGLRSTIHTIQNEQAAKKRIRHMKRLEPFLRTMEQYGKVVEIFVNTSEVLAFVWGPMKWLLIVASNYVEALDSLLDAYQAIWEELPSLNLFQQLFQDRPYLQNVLRWIYQDIMDFHKEAMAYFRQKTWRQVFQAAWRNFKLKIDLIKQRMQRHGNLIKMEATLAEFEEIRRLNQTIAIEFNNIRQAELDRRRNAIIQWLSASNSQVVQEECIEASSLCVGAGDWLVADHRFRNWSDLQYCSNPLLWMTGKPGAGKSVLVSRVVTEIQQFCKAQTILANQDISVAYFYCKHSDPDRNTFIAVARGILSQLLEQQPHLLQYLYEKSSMSGDISLSSKSLAQDLLTIALNGGKVTYIVIDGFDECDKKHRKEIISFFRGVVEALPPAEMDSIRCLFVGQDDGISQNDFTGIPKIPITPTDNRGDINRFAEAWYSKIQSKLGLEDSKFDLVKVVTARSQGMFRFAKLVMENLFEQTSQEKLLAELERFPDGFDEAYGRIVSRILDTQTATRRGDSLKLLEWLVCAKRPMKWYEIQGALCIDLQNDSGREVDIQARRFRETPKDLCASLVEFRKDQTVEFVHPTAKRYLIRMNLVNCSLSENMISGLTLGYLSLPVMDQFGDELTIREAIMNGSFAYLEYAVACWSLHFQEALDAHRGEDQLALLSEDVDVFIESRYRNSQTNKHASKSVASQLSALKSSECFERLCHAITWAHKQLSIHGQAPSDDDALDLSNILFNVRSVFEDLAASQTTNEQRTVLGDMYGHNWFKCPRINCLYFHRGFKSKSQRQHHLDRHERPYMCIMPECDASTFGFPTQALLNQHMDEEHGVSAASELEFPKPKKQILGPWKDQSRHVCTVCSKTFTRSHNLKAHMRSHANEKPFLCEVCKTGFARKHDLKRHESTHAEKKYVCSGVLKSGKSWGCNATFSGQDKLAEHFKTKTGQQCVMPVLAEEREEVKEGEQRNDFMDKLAGGLGTEPGQLVEKPLFLQHSSYVHMPTLAML</sequence>
<dbReference type="PANTHER" id="PTHR10039:SF14">
    <property type="entry name" value="NACHT DOMAIN-CONTAINING PROTEIN"/>
    <property type="match status" value="1"/>
</dbReference>
<evidence type="ECO:0000313" key="4">
    <source>
        <dbReference type="EMBL" id="KAK9422050.1"/>
    </source>
</evidence>
<comment type="caution">
    <text evidence="4">The sequence shown here is derived from an EMBL/GenBank/DDBJ whole genome shotgun (WGS) entry which is preliminary data.</text>
</comment>
<dbReference type="InterPro" id="IPR027417">
    <property type="entry name" value="P-loop_NTPase"/>
</dbReference>
<keyword evidence="1" id="KW-0677">Repeat</keyword>
<proteinExistence type="predicted"/>
<feature type="domain" description="C2H2-type" evidence="3">
    <location>
        <begin position="888"/>
        <end position="915"/>
    </location>
</feature>
<dbReference type="Pfam" id="PF00096">
    <property type="entry name" value="zf-C2H2"/>
    <property type="match status" value="1"/>
</dbReference>
<dbReference type="InterPro" id="IPR036236">
    <property type="entry name" value="Znf_C2H2_sf"/>
</dbReference>
<keyword evidence="2" id="KW-0479">Metal-binding</keyword>
<dbReference type="Pfam" id="PF22939">
    <property type="entry name" value="WHD_GPIID"/>
    <property type="match status" value="1"/>
</dbReference>
<dbReference type="EMBL" id="JARVKF010000135">
    <property type="protein sequence ID" value="KAK9422050.1"/>
    <property type="molecule type" value="Genomic_DNA"/>
</dbReference>
<evidence type="ECO:0000313" key="5">
    <source>
        <dbReference type="Proteomes" id="UP001408356"/>
    </source>
</evidence>
<dbReference type="PANTHER" id="PTHR10039">
    <property type="entry name" value="AMELOGENIN"/>
    <property type="match status" value="1"/>
</dbReference>
<keyword evidence="2" id="KW-0862">Zinc</keyword>
<dbReference type="InterPro" id="IPR013087">
    <property type="entry name" value="Znf_C2H2_type"/>
</dbReference>
<evidence type="ECO:0000256" key="1">
    <source>
        <dbReference type="ARBA" id="ARBA00022737"/>
    </source>
</evidence>
<dbReference type="Pfam" id="PF24809">
    <property type="entry name" value="DUF7708"/>
    <property type="match status" value="1"/>
</dbReference>
<gene>
    <name evidence="4" type="ORF">SUNI508_05058</name>
</gene>
<dbReference type="Gene3D" id="3.40.50.300">
    <property type="entry name" value="P-loop containing nucleotide triphosphate hydrolases"/>
    <property type="match status" value="1"/>
</dbReference>
<accession>A0ABR2V567</accession>
<dbReference type="PROSITE" id="PS50157">
    <property type="entry name" value="ZINC_FINGER_C2H2_2"/>
    <property type="match status" value="2"/>
</dbReference>
<dbReference type="SUPFAM" id="SSF57667">
    <property type="entry name" value="beta-beta-alpha zinc fingers"/>
    <property type="match status" value="1"/>
</dbReference>
<keyword evidence="2" id="KW-0863">Zinc-finger</keyword>
<dbReference type="Gene3D" id="3.30.160.60">
    <property type="entry name" value="Classic Zinc Finger"/>
    <property type="match status" value="2"/>
</dbReference>
<dbReference type="InterPro" id="IPR056884">
    <property type="entry name" value="NPHP3-like_N"/>
</dbReference>
<evidence type="ECO:0000256" key="2">
    <source>
        <dbReference type="PROSITE-ProRule" id="PRU00042"/>
    </source>
</evidence>